<dbReference type="EMBL" id="JAUEPU010000015">
    <property type="protein sequence ID" value="KAK0496559.1"/>
    <property type="molecule type" value="Genomic_DNA"/>
</dbReference>
<organism evidence="1 2">
    <name type="scientific">Armillaria luteobubalina</name>
    <dbReference type="NCBI Taxonomy" id="153913"/>
    <lineage>
        <taxon>Eukaryota</taxon>
        <taxon>Fungi</taxon>
        <taxon>Dikarya</taxon>
        <taxon>Basidiomycota</taxon>
        <taxon>Agaricomycotina</taxon>
        <taxon>Agaricomycetes</taxon>
        <taxon>Agaricomycetidae</taxon>
        <taxon>Agaricales</taxon>
        <taxon>Marasmiineae</taxon>
        <taxon>Physalacriaceae</taxon>
        <taxon>Armillaria</taxon>
    </lineage>
</organism>
<comment type="caution">
    <text evidence="1">The sequence shown here is derived from an EMBL/GenBank/DDBJ whole genome shotgun (WGS) entry which is preliminary data.</text>
</comment>
<proteinExistence type="predicted"/>
<dbReference type="Proteomes" id="UP001175228">
    <property type="component" value="Unassembled WGS sequence"/>
</dbReference>
<name>A0AA39UTD4_9AGAR</name>
<dbReference type="AlphaFoldDB" id="A0AA39UTD4"/>
<accession>A0AA39UTD4</accession>
<sequence length="130" mass="14672">MIMATNTTTSGRIPFPSPPPPGKFAFARLCSDREVYLVQLAEESCRFLCGDLSCPQNAPNTCRTNDTQNMSITLRLFRHEFISIFRLAGNKTVRLSDIRILEVIDDAAKRYEEEQGVVFLARGLISGMRR</sequence>
<reference evidence="1" key="1">
    <citation type="submission" date="2023-06" db="EMBL/GenBank/DDBJ databases">
        <authorList>
            <consortium name="Lawrence Berkeley National Laboratory"/>
            <person name="Ahrendt S."/>
            <person name="Sahu N."/>
            <person name="Indic B."/>
            <person name="Wong-Bajracharya J."/>
            <person name="Merenyi Z."/>
            <person name="Ke H.-M."/>
            <person name="Monk M."/>
            <person name="Kocsube S."/>
            <person name="Drula E."/>
            <person name="Lipzen A."/>
            <person name="Balint B."/>
            <person name="Henrissat B."/>
            <person name="Andreopoulos B."/>
            <person name="Martin F.M."/>
            <person name="Harder C.B."/>
            <person name="Rigling D."/>
            <person name="Ford K.L."/>
            <person name="Foster G.D."/>
            <person name="Pangilinan J."/>
            <person name="Papanicolaou A."/>
            <person name="Barry K."/>
            <person name="LaButti K."/>
            <person name="Viragh M."/>
            <person name="Koriabine M."/>
            <person name="Yan M."/>
            <person name="Riley R."/>
            <person name="Champramary S."/>
            <person name="Plett K.L."/>
            <person name="Tsai I.J."/>
            <person name="Slot J."/>
            <person name="Sipos G."/>
            <person name="Plett J."/>
            <person name="Nagy L.G."/>
            <person name="Grigoriev I.V."/>
        </authorList>
    </citation>
    <scope>NUCLEOTIDE SEQUENCE</scope>
    <source>
        <strain evidence="1">HWK02</strain>
    </source>
</reference>
<evidence type="ECO:0000313" key="2">
    <source>
        <dbReference type="Proteomes" id="UP001175228"/>
    </source>
</evidence>
<protein>
    <submittedName>
        <fullName evidence="1">Uncharacterized protein</fullName>
    </submittedName>
</protein>
<keyword evidence="2" id="KW-1185">Reference proteome</keyword>
<gene>
    <name evidence="1" type="ORF">EDD18DRAFT_209891</name>
</gene>
<evidence type="ECO:0000313" key="1">
    <source>
        <dbReference type="EMBL" id="KAK0496559.1"/>
    </source>
</evidence>